<feature type="coiled-coil region" evidence="1">
    <location>
        <begin position="837"/>
        <end position="864"/>
    </location>
</feature>
<proteinExistence type="predicted"/>
<feature type="domain" description="DUF4456" evidence="4">
    <location>
        <begin position="1300"/>
        <end position="1494"/>
    </location>
</feature>
<sequence length="1696" mass="187441">MGSLQRPAAKESRLQARMAARYQHALGTFHDGVREFNKRLDEEQVLRLADLKEFLQRSHDECAAALQAETTRVESHKNQLAQPPVGDAEDLLQPFTDDYHKGEVRIDESKPRLRAERQRLLSLCVEVRNSYQSRVDAITSCEEGMEAREQERREGLKRLLVEFVENLTKISYTSIGASHVLAQRAIHDINEHLCKNHTSRRTLLAQLRCREMLRQRHYSRKLAEVYGTSLELMMSSGLRWATTLLQTAYFRRPQCRMQAIEQMSRLVSSIRRDGTQFLENVATTVQSLRRAREPLPTECGQVCGGTLPDGWLRSFDGGLFSPVFPVSPSEVTVEWRVKANVLVRNTLVQCACAAEEARIAERQLCAEAEVILTELHALVRWICEPEAYEAETLAQASLQGVDAVYTRFTAANPALQAQLSAEVDARVLPLLSTIRRESAWFTAAVEAELNGQHAALEGLLLTGPINVLLTFEKATDALEETATKALGFIRAGFAALYEARKDHDDDLHHVELELARKQNELRHAATVEAAEVLFVECLAVLDRIAAQHTNFQRYTAQSLQRVTQEGKAEMEQRCARLLLLFGLESEEACLRREREAAEAAAAAAAAAAEAAAATTKRGRAKEVVVEPESESESDAEPAPSYPTLTAVDGQLYYIVGPMALGDRPPAAPSPPSPPSPQHQLPNKRGLGGDGGDGDGHRPTTPGGKRRSQLAHAQRGGKKGKGGTARGESSGNSPRSSALPTAAPPPAFLQTYESLLKATLQEDAAAPSLSSATVEEWREMLRVEVLNWTVHLRHTSMEHVRKQCNAQRSAIDAETNEILRHHRRRPATVQSDDYEGRIRELETTQVKKENHCARLRERLAMLENAWSSIEAGDQAEAQDAQLFEQLQEFEKLAPKANTANALMSQERNFASLVAASLETHTTRYHGIMVDVAKQKEVLESECHNYLLSCGKPVPGDLDELEDTSAWEDANDSSCKQVIETLLRLHGAAKALKEKLSSERDRHVRHLDAARSSYTVVFEQNLGELQLLARLQEILSRLKVQVHSLMTLSETSEAKIEETLKELEERLAVPLVSYDFSSALAELAGREYGASFTTEESRTLPPVGSPSAPSSPLTPSMQPVARGAGAAAATLSEDTTGEVEAELSERLAEVKIDVERQIRASDPSKVLRLLDHIREIVYVRGRHLDCLQYGVELLNVPQENYIEPRLGAKADAAVEDAAAPAAGAGATATATATATVALSKQGRARNKSRLSASPSSMMAALYTTTEPPEVLPAEQQVKNWLATARSQVEHVTEQHFTVCPPPLVRRLPGMAGGHLQDVMEMCDRVCDQQQRRVARHVVQATRRYREQVHRLFAALQRIPSYLVNSTYNLSSMALERRVATVFDVFAGFYGESDALRSMHDRLVKVTLASNYNRDKLSALSGAERTRQTVTQATIEKLWGYALREIEDAAAMHAARSINVTNNFFAFLRGVVTPESLKPAVDDAGDGHHRGLRGLLRLKAREDRGKEAQQQQQQQPSTKRERRLRETMTRHSVTGTSSGGKKAESTSAAAAESVSGQLPTPALLEVEQGRVPLHALRPVEAFNAEHPSAAVPVPNSDVAPAFARVSLVTRLQTQAAGRRQKKETVSTPVVDERALMVSILAPETPLHTEIARLTQQSVEQFNSASSGAVGKASDTFQKWTEHEVRWQETWGASMKRLKW</sequence>
<feature type="compositionally biased region" description="Low complexity" evidence="2">
    <location>
        <begin position="1531"/>
        <end position="1550"/>
    </location>
</feature>
<feature type="compositionally biased region" description="Low complexity" evidence="2">
    <location>
        <begin position="1099"/>
        <end position="1127"/>
    </location>
</feature>
<organism evidence="5 6">
    <name type="scientific">Trypanosoma conorhini</name>
    <dbReference type="NCBI Taxonomy" id="83891"/>
    <lineage>
        <taxon>Eukaryota</taxon>
        <taxon>Discoba</taxon>
        <taxon>Euglenozoa</taxon>
        <taxon>Kinetoplastea</taxon>
        <taxon>Metakinetoplastina</taxon>
        <taxon>Trypanosomatida</taxon>
        <taxon>Trypanosomatidae</taxon>
        <taxon>Trypanosoma</taxon>
    </lineage>
</organism>
<feature type="region of interest" description="Disordered" evidence="2">
    <location>
        <begin position="1090"/>
        <end position="1134"/>
    </location>
</feature>
<name>A0A422PKJ8_9TRYP</name>
<dbReference type="Pfam" id="PF14644">
    <property type="entry name" value="DUF4456"/>
    <property type="match status" value="1"/>
</dbReference>
<evidence type="ECO:0000259" key="3">
    <source>
        <dbReference type="Pfam" id="PF14643"/>
    </source>
</evidence>
<feature type="region of interest" description="Disordered" evidence="2">
    <location>
        <begin position="658"/>
        <end position="744"/>
    </location>
</feature>
<feature type="compositionally biased region" description="Basic residues" evidence="2">
    <location>
        <begin position="703"/>
        <end position="720"/>
    </location>
</feature>
<evidence type="ECO:0000313" key="5">
    <source>
        <dbReference type="EMBL" id="RNF18221.1"/>
    </source>
</evidence>
<dbReference type="RefSeq" id="XP_029228419.1">
    <property type="nucleotide sequence ID" value="XM_029371480.1"/>
</dbReference>
<accession>A0A422PKJ8</accession>
<evidence type="ECO:0000256" key="1">
    <source>
        <dbReference type="SAM" id="Coils"/>
    </source>
</evidence>
<comment type="caution">
    <text evidence="5">The sequence shown here is derived from an EMBL/GenBank/DDBJ whole genome shotgun (WGS) entry which is preliminary data.</text>
</comment>
<gene>
    <name evidence="5" type="ORF">Tco025E_04570</name>
</gene>
<reference evidence="5 6" key="1">
    <citation type="journal article" date="2018" name="BMC Genomics">
        <title>Genomic comparison of Trypanosoma conorhini and Trypanosoma rangeli to Trypanosoma cruzi strains of high and low virulence.</title>
        <authorList>
            <person name="Bradwell K.R."/>
            <person name="Koparde V.N."/>
            <person name="Matveyev A.V."/>
            <person name="Serrano M.G."/>
            <person name="Alves J.M."/>
            <person name="Parikh H."/>
            <person name="Huang B."/>
            <person name="Lee V."/>
            <person name="Espinosa-Alvarez O."/>
            <person name="Ortiz P.A."/>
            <person name="Costa-Martins A.G."/>
            <person name="Teixeira M.M."/>
            <person name="Buck G.A."/>
        </authorList>
    </citation>
    <scope>NUCLEOTIDE SEQUENCE [LARGE SCALE GENOMIC DNA]</scope>
    <source>
        <strain evidence="5 6">025E</strain>
    </source>
</reference>
<keyword evidence="1" id="KW-0175">Coiled coil</keyword>
<feature type="compositionally biased region" description="Acidic residues" evidence="2">
    <location>
        <begin position="625"/>
        <end position="635"/>
    </location>
</feature>
<dbReference type="EMBL" id="MKKU01000238">
    <property type="protein sequence ID" value="RNF18221.1"/>
    <property type="molecule type" value="Genomic_DNA"/>
</dbReference>
<evidence type="ECO:0008006" key="7">
    <source>
        <dbReference type="Google" id="ProtNLM"/>
    </source>
</evidence>
<keyword evidence="6" id="KW-1185">Reference proteome</keyword>
<evidence type="ECO:0000259" key="4">
    <source>
        <dbReference type="Pfam" id="PF14644"/>
    </source>
</evidence>
<dbReference type="PANTHER" id="PTHR21444">
    <property type="entry name" value="COILED-COIL DOMAIN-CONTAINING PROTEIN 180"/>
    <property type="match status" value="1"/>
</dbReference>
<evidence type="ECO:0000313" key="6">
    <source>
        <dbReference type="Proteomes" id="UP000284403"/>
    </source>
</evidence>
<feature type="region of interest" description="Disordered" evidence="2">
    <location>
        <begin position="1499"/>
        <end position="1553"/>
    </location>
</feature>
<dbReference type="OrthoDB" id="272766at2759"/>
<feature type="region of interest" description="Disordered" evidence="2">
    <location>
        <begin position="614"/>
        <end position="643"/>
    </location>
</feature>
<dbReference type="Pfam" id="PF14643">
    <property type="entry name" value="DUF4455"/>
    <property type="match status" value="1"/>
</dbReference>
<dbReference type="InterPro" id="IPR028089">
    <property type="entry name" value="DUF4455"/>
</dbReference>
<protein>
    <recommendedName>
        <fullName evidence="7">DUF4456 domain-containing protein</fullName>
    </recommendedName>
</protein>
<feature type="domain" description="DUF4455" evidence="3">
    <location>
        <begin position="53"/>
        <end position="282"/>
    </location>
</feature>
<dbReference type="PANTHER" id="PTHR21444:SF14">
    <property type="entry name" value="COILED-COIL DOMAIN-CONTAINING PROTEIN 180"/>
    <property type="match status" value="1"/>
</dbReference>
<feature type="compositionally biased region" description="Pro residues" evidence="2">
    <location>
        <begin position="665"/>
        <end position="676"/>
    </location>
</feature>
<evidence type="ECO:0000256" key="2">
    <source>
        <dbReference type="SAM" id="MobiDB-lite"/>
    </source>
</evidence>
<dbReference type="Proteomes" id="UP000284403">
    <property type="component" value="Unassembled WGS sequence"/>
</dbReference>
<dbReference type="GeneID" id="40318181"/>
<dbReference type="InterPro" id="IPR027914">
    <property type="entry name" value="DUF4456"/>
</dbReference>